<dbReference type="InterPro" id="IPR000477">
    <property type="entry name" value="RT_dom"/>
</dbReference>
<name>A0A5J5CAL4_9PERO</name>
<evidence type="ECO:0000256" key="1">
    <source>
        <dbReference type="SAM" id="MobiDB-lite"/>
    </source>
</evidence>
<evidence type="ECO:0000313" key="4">
    <source>
        <dbReference type="Proteomes" id="UP000327493"/>
    </source>
</evidence>
<dbReference type="EMBL" id="VOFY01000932">
    <property type="protein sequence ID" value="KAA8578255.1"/>
    <property type="molecule type" value="Genomic_DNA"/>
</dbReference>
<evidence type="ECO:0000259" key="2">
    <source>
        <dbReference type="Pfam" id="PF00078"/>
    </source>
</evidence>
<keyword evidence="4" id="KW-1185">Reference proteome</keyword>
<feature type="domain" description="Reverse transcriptase" evidence="2">
    <location>
        <begin position="259"/>
        <end position="353"/>
    </location>
</feature>
<accession>A0A5J5CAL4</accession>
<comment type="caution">
    <text evidence="3">The sequence shown here is derived from an EMBL/GenBank/DDBJ whole genome shotgun (WGS) entry which is preliminary data.</text>
</comment>
<dbReference type="Pfam" id="PF00078">
    <property type="entry name" value="RVT_1"/>
    <property type="match status" value="1"/>
</dbReference>
<protein>
    <recommendedName>
        <fullName evidence="2">Reverse transcriptase domain-containing protein</fullName>
    </recommendedName>
</protein>
<feature type="compositionally biased region" description="Pro residues" evidence="1">
    <location>
        <begin position="36"/>
        <end position="46"/>
    </location>
</feature>
<feature type="non-terminal residue" evidence="3">
    <location>
        <position position="543"/>
    </location>
</feature>
<feature type="region of interest" description="Disordered" evidence="1">
    <location>
        <begin position="16"/>
        <end position="63"/>
    </location>
</feature>
<organism evidence="3 4">
    <name type="scientific">Etheostoma spectabile</name>
    <name type="common">orangethroat darter</name>
    <dbReference type="NCBI Taxonomy" id="54343"/>
    <lineage>
        <taxon>Eukaryota</taxon>
        <taxon>Metazoa</taxon>
        <taxon>Chordata</taxon>
        <taxon>Craniata</taxon>
        <taxon>Vertebrata</taxon>
        <taxon>Euteleostomi</taxon>
        <taxon>Actinopterygii</taxon>
        <taxon>Neopterygii</taxon>
        <taxon>Teleostei</taxon>
        <taxon>Neoteleostei</taxon>
        <taxon>Acanthomorphata</taxon>
        <taxon>Eupercaria</taxon>
        <taxon>Perciformes</taxon>
        <taxon>Percoidei</taxon>
        <taxon>Percidae</taxon>
        <taxon>Etheostomatinae</taxon>
        <taxon>Etheostoma</taxon>
    </lineage>
</organism>
<feature type="region of interest" description="Disordered" evidence="1">
    <location>
        <begin position="75"/>
        <end position="100"/>
    </location>
</feature>
<reference evidence="3 4" key="1">
    <citation type="submission" date="2019-08" db="EMBL/GenBank/DDBJ databases">
        <title>A chromosome-level genome assembly, high-density linkage maps, and genome scans reveal the genomic architecture of hybrid incompatibilities underlying speciation via character displacement in darters (Percidae: Etheostominae).</title>
        <authorList>
            <person name="Moran R.L."/>
            <person name="Catchen J.M."/>
            <person name="Fuller R.C."/>
        </authorList>
    </citation>
    <scope>NUCLEOTIDE SEQUENCE [LARGE SCALE GENOMIC DNA]</scope>
    <source>
        <strain evidence="3">EspeVRDwgs_2016</strain>
        <tissue evidence="3">Muscle</tissue>
    </source>
</reference>
<sequence length="543" mass="60479">MVIQIGHVVTQEYRQEALQSPEHGQQLEAERASPRGEPPGIQPPLQGPHVQKTRRYHNGSSHHEAQHPLEAFHCDGAAQPHTPHHGQSGLNTKPHAASKRAMQQLVVTHSLADVWRGGHARQKQYTWVHSRDNRLTMARYPSWTCKSSAGSTGNRGCIEDLKSKKGALADLLGLKAQGALIRSWFQSATLMDSPTKFFFGLEKKNGQRRMIHVLRSAGGQELSGASQKQERAVEFYSDLYRTEYEDDDEAFDGFCRGSVLKINGGLCKPFPVTRGIRQGCSMSGMLHALAIEPMFHNVRSFINGLVLPGFNTRLPVSAYADNIVIFTQNQQDVDVLGHVVTVFQKLSAAKARLDLQDGGRPGLASFSMNTEAVASLLGLRLARQTRTILTEWTKRLDAEESEMLRDYFTGTDTPDSTYPFPDIGFLTEPTGPSARGVLPSVLEVPMQTGTGFHQHCVLAVHRKTLCGKKGLVWTDRLPPDRKPVWRLFYKPPLSKRSGDLQWRILHGAVNIFLARINDTVSSSRPFCPLNETVIHCYLDCPRL</sequence>
<evidence type="ECO:0000313" key="3">
    <source>
        <dbReference type="EMBL" id="KAA8578255.1"/>
    </source>
</evidence>
<dbReference type="Proteomes" id="UP000327493">
    <property type="component" value="Unassembled WGS sequence"/>
</dbReference>
<proteinExistence type="predicted"/>
<gene>
    <name evidence="3" type="ORF">FQN60_007073</name>
</gene>
<dbReference type="AlphaFoldDB" id="A0A5J5CAL4"/>